<name>A0A917QUN1_9NOCA</name>
<reference evidence="1" key="2">
    <citation type="submission" date="2020-09" db="EMBL/GenBank/DDBJ databases">
        <authorList>
            <person name="Sun Q."/>
            <person name="Zhou Y."/>
        </authorList>
    </citation>
    <scope>NUCLEOTIDE SEQUENCE</scope>
    <source>
        <strain evidence="1">CGMCC 4.7278</strain>
    </source>
</reference>
<organism evidence="1 2">
    <name type="scientific">Nocardia camponoti</name>
    <dbReference type="NCBI Taxonomy" id="1616106"/>
    <lineage>
        <taxon>Bacteria</taxon>
        <taxon>Bacillati</taxon>
        <taxon>Actinomycetota</taxon>
        <taxon>Actinomycetes</taxon>
        <taxon>Mycobacteriales</taxon>
        <taxon>Nocardiaceae</taxon>
        <taxon>Nocardia</taxon>
    </lineage>
</organism>
<gene>
    <name evidence="1" type="ORF">GCM10011591_45330</name>
</gene>
<sequence length="131" mass="14749">MLCKRVSDISLHVFVSPEILDQIVAGVREVVDDHVTDRDIFAWRFTLPIEATDPAYLDLESRWRRAHFDADPGALAAYEIAVSLVSDPDELTEGDLASLEHGLALAVHHTAPTSPFTLRADRRTELDHEYR</sequence>
<dbReference type="EMBL" id="BMMW01000006">
    <property type="protein sequence ID" value="GGK68118.1"/>
    <property type="molecule type" value="Genomic_DNA"/>
</dbReference>
<comment type="caution">
    <text evidence="1">The sequence shown here is derived from an EMBL/GenBank/DDBJ whole genome shotgun (WGS) entry which is preliminary data.</text>
</comment>
<reference evidence="1" key="1">
    <citation type="journal article" date="2014" name="Int. J. Syst. Evol. Microbiol.">
        <title>Complete genome sequence of Corynebacterium casei LMG S-19264T (=DSM 44701T), isolated from a smear-ripened cheese.</title>
        <authorList>
            <consortium name="US DOE Joint Genome Institute (JGI-PGF)"/>
            <person name="Walter F."/>
            <person name="Albersmeier A."/>
            <person name="Kalinowski J."/>
            <person name="Ruckert C."/>
        </authorList>
    </citation>
    <scope>NUCLEOTIDE SEQUENCE</scope>
    <source>
        <strain evidence="1">CGMCC 4.7278</strain>
    </source>
</reference>
<dbReference type="Proteomes" id="UP000612956">
    <property type="component" value="Unassembled WGS sequence"/>
</dbReference>
<proteinExistence type="predicted"/>
<accession>A0A917QUN1</accession>
<evidence type="ECO:0000313" key="2">
    <source>
        <dbReference type="Proteomes" id="UP000612956"/>
    </source>
</evidence>
<keyword evidence="2" id="KW-1185">Reference proteome</keyword>
<dbReference type="AlphaFoldDB" id="A0A917QUN1"/>
<protein>
    <submittedName>
        <fullName evidence="1">Uncharacterized protein</fullName>
    </submittedName>
</protein>
<dbReference type="RefSeq" id="WP_229684256.1">
    <property type="nucleotide sequence ID" value="NZ_BMMW01000006.1"/>
</dbReference>
<evidence type="ECO:0000313" key="1">
    <source>
        <dbReference type="EMBL" id="GGK68118.1"/>
    </source>
</evidence>